<dbReference type="Pfam" id="PF24861">
    <property type="entry name" value="SUS_N"/>
    <property type="match status" value="1"/>
</dbReference>
<evidence type="ECO:0000259" key="11">
    <source>
        <dbReference type="Pfam" id="PF24861"/>
    </source>
</evidence>
<evidence type="ECO:0000256" key="5">
    <source>
        <dbReference type="ARBA" id="ARBA00022676"/>
    </source>
</evidence>
<dbReference type="InterPro" id="IPR001296">
    <property type="entry name" value="Glyco_trans_1"/>
</dbReference>
<comment type="catalytic activity">
    <reaction evidence="7 8">
        <text>an NDP-alpha-D-glucose + D-fructose = a ribonucleoside 5'-diphosphate + sucrose + H(+)</text>
        <dbReference type="Rhea" id="RHEA:16241"/>
        <dbReference type="ChEBI" id="CHEBI:15378"/>
        <dbReference type="ChEBI" id="CHEBI:17992"/>
        <dbReference type="ChEBI" id="CHEBI:37721"/>
        <dbReference type="ChEBI" id="CHEBI:57930"/>
        <dbReference type="ChEBI" id="CHEBI:76533"/>
        <dbReference type="EC" id="2.4.1.13"/>
    </reaction>
</comment>
<comment type="function">
    <text evidence="1 8">Sucrose-cleaving enzyme that provides UDP-glucose and fructose for various metabolic pathways.</text>
</comment>
<dbReference type="Proteomes" id="UP001630127">
    <property type="component" value="Unassembled WGS sequence"/>
</dbReference>
<organism evidence="13 14">
    <name type="scientific">Cinchona calisaya</name>
    <dbReference type="NCBI Taxonomy" id="153742"/>
    <lineage>
        <taxon>Eukaryota</taxon>
        <taxon>Viridiplantae</taxon>
        <taxon>Streptophyta</taxon>
        <taxon>Embryophyta</taxon>
        <taxon>Tracheophyta</taxon>
        <taxon>Spermatophyta</taxon>
        <taxon>Magnoliopsida</taxon>
        <taxon>eudicotyledons</taxon>
        <taxon>Gunneridae</taxon>
        <taxon>Pentapetalae</taxon>
        <taxon>asterids</taxon>
        <taxon>lamiids</taxon>
        <taxon>Gentianales</taxon>
        <taxon>Rubiaceae</taxon>
        <taxon>Cinchonoideae</taxon>
        <taxon>Cinchoneae</taxon>
        <taxon>Cinchona</taxon>
    </lineage>
</organism>
<protein>
    <recommendedName>
        <fullName evidence="4 8">Sucrose synthase</fullName>
        <ecNumber evidence="3 8">2.4.1.13</ecNumber>
    </recommendedName>
</protein>
<dbReference type="Pfam" id="PF00534">
    <property type="entry name" value="Glycos_transf_1"/>
    <property type="match status" value="1"/>
</dbReference>
<dbReference type="SUPFAM" id="SSF53756">
    <property type="entry name" value="UDP-Glycosyltransferase/glycogen phosphorylase"/>
    <property type="match status" value="1"/>
</dbReference>
<dbReference type="InterPro" id="IPR000368">
    <property type="entry name" value="Sucrose_synth_GT-B1"/>
</dbReference>
<dbReference type="AlphaFoldDB" id="A0ABD3AA83"/>
<dbReference type="PANTHER" id="PTHR45839:SF4">
    <property type="entry name" value="SUCROSE SYNTHASE 5"/>
    <property type="match status" value="1"/>
</dbReference>
<feature type="domain" description="Glycosyl transferase family 1" evidence="9">
    <location>
        <begin position="567"/>
        <end position="732"/>
    </location>
</feature>
<dbReference type="PANTHER" id="PTHR45839">
    <property type="match status" value="1"/>
</dbReference>
<accession>A0ABD3AA83</accession>
<dbReference type="InterPro" id="IPR056735">
    <property type="entry name" value="SUS_N"/>
</dbReference>
<evidence type="ECO:0000256" key="6">
    <source>
        <dbReference type="ARBA" id="ARBA00022679"/>
    </source>
</evidence>
<evidence type="ECO:0000256" key="4">
    <source>
        <dbReference type="ARBA" id="ARBA00020955"/>
    </source>
</evidence>
<evidence type="ECO:0000256" key="7">
    <source>
        <dbReference type="ARBA" id="ARBA00049030"/>
    </source>
</evidence>
<comment type="similarity">
    <text evidence="2 8">Belongs to the glycosyltransferase 1 family. Plant sucrose synthase subfamily.</text>
</comment>
<reference evidence="13 14" key="1">
    <citation type="submission" date="2024-11" db="EMBL/GenBank/DDBJ databases">
        <title>A near-complete genome assembly of Cinchona calisaya.</title>
        <authorList>
            <person name="Lian D.C."/>
            <person name="Zhao X.W."/>
            <person name="Wei L."/>
        </authorList>
    </citation>
    <scope>NUCLEOTIDE SEQUENCE [LARGE SCALE GENOMIC DNA]</scope>
    <source>
        <tissue evidence="13">Nenye</tissue>
    </source>
</reference>
<evidence type="ECO:0000256" key="8">
    <source>
        <dbReference type="RuleBase" id="RU280817"/>
    </source>
</evidence>
<dbReference type="NCBIfam" id="TIGR02470">
    <property type="entry name" value="sucr_synth"/>
    <property type="match status" value="1"/>
</dbReference>
<keyword evidence="14" id="KW-1185">Reference proteome</keyword>
<dbReference type="FunFam" id="1.20.120.1230:FF:000001">
    <property type="entry name" value="Sucrose synthase"/>
    <property type="match status" value="1"/>
</dbReference>
<feature type="domain" description="Sucrose synthase first GT-B" evidence="10">
    <location>
        <begin position="268"/>
        <end position="556"/>
    </location>
</feature>
<evidence type="ECO:0000313" key="14">
    <source>
        <dbReference type="Proteomes" id="UP001630127"/>
    </source>
</evidence>
<evidence type="ECO:0000259" key="9">
    <source>
        <dbReference type="Pfam" id="PF00534"/>
    </source>
</evidence>
<dbReference type="Pfam" id="PF00862">
    <property type="entry name" value="GT-B_Sucrose_synth"/>
    <property type="match status" value="1"/>
</dbReference>
<feature type="domain" description="Sucrose synthase N-terminal" evidence="11">
    <location>
        <begin position="9"/>
        <end position="122"/>
    </location>
</feature>
<dbReference type="GO" id="GO:0016157">
    <property type="term" value="F:sucrose synthase activity"/>
    <property type="evidence" value="ECO:0007669"/>
    <property type="project" value="UniProtKB-UniRule"/>
</dbReference>
<comment type="caution">
    <text evidence="13">The sequence shown here is derived from an EMBL/GenBank/DDBJ whole genome shotgun (WGS) entry which is preliminary data.</text>
</comment>
<dbReference type="FunFam" id="3.10.450.330:FF:000001">
    <property type="entry name" value="Sucrose synthase"/>
    <property type="match status" value="1"/>
</dbReference>
<name>A0ABD3AA83_9GENT</name>
<dbReference type="InterPro" id="IPR012820">
    <property type="entry name" value="Sucrose_synthase_pln/cyn"/>
</dbReference>
<dbReference type="Pfam" id="PF24862">
    <property type="entry name" value="SUS_EPBD"/>
    <property type="match status" value="1"/>
</dbReference>
<dbReference type="Gene3D" id="3.40.50.2000">
    <property type="entry name" value="Glycogen Phosphorylase B"/>
    <property type="match status" value="2"/>
</dbReference>
<dbReference type="EMBL" id="JBJUIK010000005">
    <property type="protein sequence ID" value="KAL3527385.1"/>
    <property type="molecule type" value="Genomic_DNA"/>
</dbReference>
<evidence type="ECO:0000259" key="12">
    <source>
        <dbReference type="Pfam" id="PF24862"/>
    </source>
</evidence>
<sequence length="881" mass="100131">MASVPALKRSESVVDTMPEALRQSRYHMKRCFAKYVEKGKRLMKANNLMDEMEKVIDDHTERKQVLEGFGYILCTTKEAAVVPPYVALAIRPNPGFWEFVKVNANDLSVDSITAKEYLKFKETIVDEKWANDENALEIDFGAMDFSIPHLTLPSSIGNGIGCVSKFLASKLNGGSGSAQPLVDYLLSLNHQGEKLMINETINTASKLQSALIRADADLSLLRKDTPCQSFELRLKEWGFEKGWGDTAERVQETMRSLSEVLQAPDPLNLEKFFGRLPTVFNVVLFSVHGYFGQSDVLGLPDTGGQVVYVLDQVVALEEELLLRIKQQGLNVKPQILVVTRLIPDAKGTKCNQELEPINNTKHSHILRVPFRTENGVLPQWISRFDIYPYLERYAQDAFNKIMELMEGKPNLILGNYTDGNLVASLMASKLGTTLGTIAHALEKTKYEDSDIKWKELDPKYHFSCQFTADLIAMNTADFVITSTYQEIAGSKDRPGQYESHAAFTMPGLYRVVSGTNVFDPKFNIASPGADQSVYFPHTEKQKRLAQFRPAIEELLFSKAENDEHIGYLEDKKKPIIFSMARLDVVKNIAGLTKWYGKNKSLRNLVNLVVVGAFFDPSKSKDREEAAEIKKMHMLIEKYQLRGQIRWIVAQTDRNRNSELYRTIADTRGAFVQPALYEAFGLTVIEAMNCGLPTFATNQGGPAEIIVDGVSGFHIDPNRGDESSNKIADFFQKCKDNPEYWNRISAQGLQRIHECYTWKIYANKVLNIGCIYSFWRQMNIDQKQAKQRYIQTFYNLQFRSLAKNVAVRIGETPKQKITEKPKPYPPLRHECNLFSIANYFIIFLQLLKHEKSYSNAISSKFEFLDCHLYCEVHHIFSSTRLT</sequence>
<evidence type="ECO:0000313" key="13">
    <source>
        <dbReference type="EMBL" id="KAL3527385.1"/>
    </source>
</evidence>
<gene>
    <name evidence="13" type="ORF">ACH5RR_012041</name>
</gene>
<dbReference type="FunFam" id="3.40.50.2000:FF:000006">
    <property type="entry name" value="Sucrose synthase"/>
    <property type="match status" value="1"/>
</dbReference>
<keyword evidence="6 8" id="KW-0808">Transferase</keyword>
<proteinExistence type="inferred from homology"/>
<dbReference type="EC" id="2.4.1.13" evidence="3 8"/>
<evidence type="ECO:0000259" key="10">
    <source>
        <dbReference type="Pfam" id="PF00862"/>
    </source>
</evidence>
<evidence type="ECO:0000256" key="1">
    <source>
        <dbReference type="ARBA" id="ARBA00002595"/>
    </source>
</evidence>
<dbReference type="Gene3D" id="1.20.120.1230">
    <property type="match status" value="1"/>
</dbReference>
<dbReference type="InterPro" id="IPR056736">
    <property type="entry name" value="SUS_EPBD"/>
</dbReference>
<feature type="domain" description="Sucrose synthase EPBD" evidence="12">
    <location>
        <begin position="158"/>
        <end position="245"/>
    </location>
</feature>
<dbReference type="Gene3D" id="3.10.450.330">
    <property type="match status" value="1"/>
</dbReference>
<evidence type="ECO:0000256" key="3">
    <source>
        <dbReference type="ARBA" id="ARBA00012540"/>
    </source>
</evidence>
<keyword evidence="5 8" id="KW-0328">Glycosyltransferase</keyword>
<evidence type="ECO:0000256" key="2">
    <source>
        <dbReference type="ARBA" id="ARBA00005894"/>
    </source>
</evidence>